<comment type="caution">
    <text evidence="2">The sequence shown here is derived from an EMBL/GenBank/DDBJ whole genome shotgun (WGS) entry which is preliminary data.</text>
</comment>
<accession>A0A6V8HHU8</accession>
<organism evidence="2 3">
    <name type="scientific">Talaromyces pinophilus</name>
    <name type="common">Penicillium pinophilum</name>
    <dbReference type="NCBI Taxonomy" id="128442"/>
    <lineage>
        <taxon>Eukaryota</taxon>
        <taxon>Fungi</taxon>
        <taxon>Dikarya</taxon>
        <taxon>Ascomycota</taxon>
        <taxon>Pezizomycotina</taxon>
        <taxon>Eurotiomycetes</taxon>
        <taxon>Eurotiomycetidae</taxon>
        <taxon>Eurotiales</taxon>
        <taxon>Trichocomaceae</taxon>
        <taxon>Talaromyces</taxon>
        <taxon>Talaromyces sect. Talaromyces</taxon>
    </lineage>
</organism>
<dbReference type="Proteomes" id="UP000053095">
    <property type="component" value="Unassembled WGS sequence"/>
</dbReference>
<dbReference type="GO" id="GO:0016740">
    <property type="term" value="F:transferase activity"/>
    <property type="evidence" value="ECO:0007669"/>
    <property type="project" value="UniProtKB-KW"/>
</dbReference>
<keyword evidence="3" id="KW-1185">Reference proteome</keyword>
<dbReference type="CDD" id="cd00299">
    <property type="entry name" value="GST_C_family"/>
    <property type="match status" value="1"/>
</dbReference>
<evidence type="ECO:0000313" key="3">
    <source>
        <dbReference type="Proteomes" id="UP000053095"/>
    </source>
</evidence>
<dbReference type="SUPFAM" id="SSF47616">
    <property type="entry name" value="GST C-terminal domain-like"/>
    <property type="match status" value="1"/>
</dbReference>
<protein>
    <submittedName>
        <fullName evidence="2">Glutathione S-transferase</fullName>
    </submittedName>
</protein>
<reference evidence="3" key="1">
    <citation type="journal article" date="2015" name="Genome Announc.">
        <title>Draft genome sequence of Talaromyces cellulolyticus strain Y-94, a source of lignocellulosic biomass-degrading enzymes.</title>
        <authorList>
            <person name="Fujii T."/>
            <person name="Koike H."/>
            <person name="Sawayama S."/>
            <person name="Yano S."/>
            <person name="Inoue H."/>
        </authorList>
    </citation>
    <scope>NUCLEOTIDE SEQUENCE [LARGE SCALE GENOMIC DNA]</scope>
    <source>
        <strain evidence="3">Y-94</strain>
    </source>
</reference>
<sequence length="285" mass="31415">MADQTEPVHFFDIKCTLEGPRQSWSPNTLKTRAVLNIKGILYTQSWISYPDIAPLCAGLGIPAVPDDSSSPPILYTLPAIIHKPSITSNPNGAMHDSLPIALHLDKAFPSPQYPSVFPHGQTSIALALATEKLFHNVVAKCATLLFPAVADILDDRGAAYFEKTRLPRWQRRHPNLTLTKMADLKPKTEAEIDKMVEETKKALLFFDELLAGGGENKGPFLEGEKPGFADVMLAAHMAWIERPLPEFFARIIDAGNGSIRKHWEASQGFLNGQGETKEWPVAAKI</sequence>
<dbReference type="AlphaFoldDB" id="A0A6V8HHU8"/>
<feature type="domain" description="Glutathione S-transferase UstS-like C-terminal" evidence="1">
    <location>
        <begin position="125"/>
        <end position="266"/>
    </location>
</feature>
<name>A0A6V8HHU8_TALPI</name>
<dbReference type="Gene3D" id="3.40.30.10">
    <property type="entry name" value="Glutaredoxin"/>
    <property type="match status" value="1"/>
</dbReference>
<evidence type="ECO:0000259" key="1">
    <source>
        <dbReference type="Pfam" id="PF22041"/>
    </source>
</evidence>
<dbReference type="InterPro" id="IPR036282">
    <property type="entry name" value="Glutathione-S-Trfase_C_sf"/>
</dbReference>
<dbReference type="EMBL" id="DF933837">
    <property type="protein sequence ID" value="GAM41005.1"/>
    <property type="molecule type" value="Genomic_DNA"/>
</dbReference>
<gene>
    <name evidence="2" type="ORF">TCE0_041f13791</name>
</gene>
<dbReference type="Pfam" id="PF22041">
    <property type="entry name" value="GST_C_7"/>
    <property type="match status" value="1"/>
</dbReference>
<evidence type="ECO:0000313" key="2">
    <source>
        <dbReference type="EMBL" id="GAM41005.1"/>
    </source>
</evidence>
<proteinExistence type="predicted"/>
<dbReference type="Gene3D" id="1.20.1050.10">
    <property type="match status" value="1"/>
</dbReference>
<dbReference type="InterPro" id="IPR054416">
    <property type="entry name" value="GST_UstS-like_C"/>
</dbReference>